<dbReference type="InterPro" id="IPR050490">
    <property type="entry name" value="Bact_solute-bd_prot1"/>
</dbReference>
<keyword evidence="1" id="KW-0732">Signal</keyword>
<dbReference type="Gene3D" id="3.40.190.10">
    <property type="entry name" value="Periplasmic binding protein-like II"/>
    <property type="match status" value="2"/>
</dbReference>
<dbReference type="Pfam" id="PF01547">
    <property type="entry name" value="SBP_bac_1"/>
    <property type="match status" value="1"/>
</dbReference>
<dbReference type="Proteomes" id="UP000004259">
    <property type="component" value="Unassembled WGS sequence"/>
</dbReference>
<dbReference type="PROSITE" id="PS51257">
    <property type="entry name" value="PROKAR_LIPOPROTEIN"/>
    <property type="match status" value="1"/>
</dbReference>
<keyword evidence="3" id="KW-1185">Reference proteome</keyword>
<gene>
    <name evidence="2" type="ORF">CUS_8107</name>
</gene>
<dbReference type="AlphaFoldDB" id="E9SAZ4"/>
<reference evidence="2 3" key="1">
    <citation type="submission" date="2011-02" db="EMBL/GenBank/DDBJ databases">
        <authorList>
            <person name="Nelson K.E."/>
            <person name="Sutton G."/>
            <person name="Torralba M."/>
            <person name="Durkin S."/>
            <person name="Harkins D."/>
            <person name="Montgomery R."/>
            <person name="Ziemer C."/>
            <person name="Klaassens E."/>
            <person name="Ocuiv P."/>
            <person name="Morrison M."/>
        </authorList>
    </citation>
    <scope>NUCLEOTIDE SEQUENCE [LARGE SCALE GENOMIC DNA]</scope>
    <source>
        <strain evidence="2 3">8</strain>
    </source>
</reference>
<evidence type="ECO:0000256" key="1">
    <source>
        <dbReference type="SAM" id="SignalP"/>
    </source>
</evidence>
<evidence type="ECO:0000313" key="3">
    <source>
        <dbReference type="Proteomes" id="UP000004259"/>
    </source>
</evidence>
<dbReference type="STRING" id="246199.CUS_8107"/>
<comment type="caution">
    <text evidence="2">The sequence shown here is derived from an EMBL/GenBank/DDBJ whole genome shotgun (WGS) entry which is preliminary data.</text>
</comment>
<dbReference type="RefSeq" id="WP_002848644.1">
    <property type="nucleotide sequence ID" value="NZ_ADKM02000062.1"/>
</dbReference>
<dbReference type="PANTHER" id="PTHR43649:SF11">
    <property type="entry name" value="ABC TRANSPORTER SUBSTRATE-BINDING PROTEIN YESO-RELATED"/>
    <property type="match status" value="1"/>
</dbReference>
<feature type="chain" id="PRO_5039250586" evidence="1">
    <location>
        <begin position="17"/>
        <end position="413"/>
    </location>
</feature>
<dbReference type="InterPro" id="IPR006059">
    <property type="entry name" value="SBP"/>
</dbReference>
<proteinExistence type="predicted"/>
<evidence type="ECO:0000313" key="2">
    <source>
        <dbReference type="EMBL" id="EGC03738.1"/>
    </source>
</evidence>
<protein>
    <submittedName>
        <fullName evidence="2">ABC transporter, solute-binding protein</fullName>
    </submittedName>
</protein>
<dbReference type="SUPFAM" id="SSF53850">
    <property type="entry name" value="Periplasmic binding protein-like II"/>
    <property type="match status" value="1"/>
</dbReference>
<dbReference type="eggNOG" id="COG1653">
    <property type="taxonomic scope" value="Bacteria"/>
</dbReference>
<accession>E9SAZ4</accession>
<dbReference type="EMBL" id="ADKM02000062">
    <property type="protein sequence ID" value="EGC03738.1"/>
    <property type="molecule type" value="Genomic_DNA"/>
</dbReference>
<dbReference type="PANTHER" id="PTHR43649">
    <property type="entry name" value="ARABINOSE-BINDING PROTEIN-RELATED"/>
    <property type="match status" value="1"/>
</dbReference>
<feature type="signal peptide" evidence="1">
    <location>
        <begin position="1"/>
        <end position="16"/>
    </location>
</feature>
<sequence>MNITKAIAALTSAVLAAGMLTACGSSEKNERKPQTEISFSWWGNDKRNKYTIEAIEKFEELHPDIKVNVSYSEWAGYEMRNKVWMISDTECDVMQINYGWLSTYSDDGSGYFDIDALEDSVKLDNFDEEVLKYGRRGGKLNALPIAMNAMTVYINKTIYDNYGLAVPATWDDLFSAAKVMSKDGIYPLSASSKSMWLYLITYTEQATGKKILADDGSFNFTADDFRTMIEFYKKLVDEKVLPQVEYYERLKLDGEEYAGSVAWVSDANNYFGSAIDKGREIVIAPYTTMAGGTAGEGWYAKPATMYAVSKDTEHPDEAAMLLDFLLNSSEMAELQGVEKGIPLSKSAQEAISDQMRGLQYDASQEMSGTPMTELDPALENGDTIDAFFAAANEYIFDKASSADAAKSFYDSLK</sequence>
<organism evidence="2 3">
    <name type="scientific">Ruminococcus albus 8</name>
    <dbReference type="NCBI Taxonomy" id="246199"/>
    <lineage>
        <taxon>Bacteria</taxon>
        <taxon>Bacillati</taxon>
        <taxon>Bacillota</taxon>
        <taxon>Clostridia</taxon>
        <taxon>Eubacteriales</taxon>
        <taxon>Oscillospiraceae</taxon>
        <taxon>Ruminococcus</taxon>
    </lineage>
</organism>
<dbReference type="OrthoDB" id="9764112at2"/>
<name>E9SAZ4_RUMAL</name>